<feature type="region of interest" description="Disordered" evidence="1">
    <location>
        <begin position="594"/>
        <end position="640"/>
    </location>
</feature>
<gene>
    <name evidence="3" type="ORF">g.14048</name>
</gene>
<feature type="region of interest" description="Disordered" evidence="1">
    <location>
        <begin position="382"/>
        <end position="401"/>
    </location>
</feature>
<feature type="compositionally biased region" description="Polar residues" evidence="1">
    <location>
        <begin position="675"/>
        <end position="687"/>
    </location>
</feature>
<feature type="region of interest" description="Disordered" evidence="1">
    <location>
        <begin position="464"/>
        <end position="487"/>
    </location>
</feature>
<dbReference type="PANTHER" id="PTHR31193">
    <property type="entry name" value="TRANSMEMBRANE PROTEIN C9ORF91"/>
    <property type="match status" value="1"/>
</dbReference>
<feature type="region of interest" description="Disordered" evidence="1">
    <location>
        <begin position="675"/>
        <end position="730"/>
    </location>
</feature>
<organism evidence="3">
    <name type="scientific">Aceria tosichella</name>
    <name type="common">wheat curl mite</name>
    <dbReference type="NCBI Taxonomy" id="561515"/>
    <lineage>
        <taxon>Eukaryota</taxon>
        <taxon>Metazoa</taxon>
        <taxon>Ecdysozoa</taxon>
        <taxon>Arthropoda</taxon>
        <taxon>Chelicerata</taxon>
        <taxon>Arachnida</taxon>
        <taxon>Acari</taxon>
        <taxon>Acariformes</taxon>
        <taxon>Trombidiformes</taxon>
        <taxon>Prostigmata</taxon>
        <taxon>Eupodina</taxon>
        <taxon>Eriophyoidea</taxon>
        <taxon>Eriophyidae</taxon>
        <taxon>Eriophyinae</taxon>
        <taxon>Aceriini</taxon>
        <taxon>Aceria</taxon>
    </lineage>
</organism>
<feature type="compositionally biased region" description="Basic and acidic residues" evidence="1">
    <location>
        <begin position="172"/>
        <end position="185"/>
    </location>
</feature>
<sequence>MMNAKRDDEQQDTTTVSSWPALVELRGCSGKPTDNGLDVSCNPQADDRSPTEDGRPKIFNDQKFPQWTCQEAQTNSLCIQQQQHQQEQPTARPFPVGHIQAGASLSTVHSTPAAIHQQTPTKPKVYPNNTLVEDLSRCHGNLWPGVVQATGKTMRLASSCWPQMRKMVVKESREERGRQQVDLERQQNNIDSQSVRQAADRQVEGQAEANDRGRKQEKQYQFQMPPSIVGLNSTLTQDDYNRALCVLTGDIRYKLHLILFRHIQIVWALISTLACVLVPMLTLASATVLAIIGTCSTWLLLQMAGILVCKQARKQLDQMLERSVAQANSFFMDHKLMLGVINVGGLMSQSRFVVPMLFFDAFQCIEQIGAMISSDLETIKGSAASDDSESQQDHGAPEEWETNQKILARTQQLAKRIVLSYSQRWISHFDRSKLLLHDDGSRPRHLSTGKCLCQFIEENLRGDQQMDNTGRPHKGIETPDLSRSGDRLPVQEQDAFGPETLVQTMDTKSLEATQKHGLSVETTTETTVINILENSNSDGYGESGGLRLNQSHPSQEELAVAKSQLARVGARGSAECKELNVASLMETITMAKEAPVQQTTVRPTETESAEVNGHDAALDRPESGASPELEFSVDLDSDESLPNRNEELVRSLKMLLEFRSSELSKSLSESLTATLRKQTSVSPSDTMIQDDDRDGQVSRSNISGRLTTSGQSTMGDKEESHKSQPSSIGRLGERFFSRVDGFFSLGLKRNKQQHQGFYASSSQQMLNIR</sequence>
<dbReference type="EMBL" id="GGYP01000643">
    <property type="protein sequence ID" value="MDE45414.1"/>
    <property type="molecule type" value="Transcribed_RNA"/>
</dbReference>
<dbReference type="AlphaFoldDB" id="A0A6G1S4J1"/>
<evidence type="ECO:0000313" key="3">
    <source>
        <dbReference type="EMBL" id="MDE45414.1"/>
    </source>
</evidence>
<name>A0A6G1S4J1_9ACAR</name>
<feature type="compositionally biased region" description="Basic and acidic residues" evidence="1">
    <location>
        <begin position="198"/>
        <end position="218"/>
    </location>
</feature>
<feature type="compositionally biased region" description="Polar residues" evidence="1">
    <location>
        <begin position="697"/>
        <end position="714"/>
    </location>
</feature>
<feature type="compositionally biased region" description="Polar residues" evidence="1">
    <location>
        <begin position="186"/>
        <end position="196"/>
    </location>
</feature>
<feature type="compositionally biased region" description="Basic and acidic residues" evidence="1">
    <location>
        <begin position="45"/>
        <end position="60"/>
    </location>
</feature>
<keyword evidence="2" id="KW-0812">Transmembrane</keyword>
<feature type="transmembrane region" description="Helical" evidence="2">
    <location>
        <begin position="288"/>
        <end position="309"/>
    </location>
</feature>
<evidence type="ECO:0000256" key="2">
    <source>
        <dbReference type="SAM" id="Phobius"/>
    </source>
</evidence>
<protein>
    <submittedName>
        <fullName evidence="3">Uncharacterized protein</fullName>
    </submittedName>
</protein>
<dbReference type="PANTHER" id="PTHR31193:SF1">
    <property type="entry name" value="TRANSMEMBRANE PROTEIN 268"/>
    <property type="match status" value="1"/>
</dbReference>
<accession>A0A6G1S4J1</accession>
<feature type="transmembrane region" description="Helical" evidence="2">
    <location>
        <begin position="262"/>
        <end position="282"/>
    </location>
</feature>
<feature type="region of interest" description="Disordered" evidence="1">
    <location>
        <begin position="172"/>
        <end position="219"/>
    </location>
</feature>
<keyword evidence="2" id="KW-1133">Transmembrane helix</keyword>
<dbReference type="InterPro" id="IPR028054">
    <property type="entry name" value="DUF4481"/>
</dbReference>
<keyword evidence="2" id="KW-0472">Membrane</keyword>
<evidence type="ECO:0000256" key="1">
    <source>
        <dbReference type="SAM" id="MobiDB-lite"/>
    </source>
</evidence>
<feature type="compositionally biased region" description="Basic and acidic residues" evidence="1">
    <location>
        <begin position="612"/>
        <end position="622"/>
    </location>
</feature>
<proteinExistence type="predicted"/>
<reference evidence="3" key="1">
    <citation type="submission" date="2018-10" db="EMBL/GenBank/DDBJ databases">
        <title>Transcriptome assembly of Aceria tosichella (Wheat curl mite) Type 2.</title>
        <authorList>
            <person name="Scully E.D."/>
            <person name="Geib S.M."/>
            <person name="Palmer N.A."/>
            <person name="Gupta A.K."/>
            <person name="Sarath G."/>
            <person name="Tatineni S."/>
        </authorList>
    </citation>
    <scope>NUCLEOTIDE SEQUENCE</scope>
    <source>
        <strain evidence="3">LincolnNE</strain>
    </source>
</reference>
<feature type="region of interest" description="Disordered" evidence="1">
    <location>
        <begin position="1"/>
        <end position="60"/>
    </location>
</feature>